<comment type="caution">
    <text evidence="1">The sequence shown here is derived from an EMBL/GenBank/DDBJ whole genome shotgun (WGS) entry which is preliminary data.</text>
</comment>
<dbReference type="EMBL" id="BAABRO010000012">
    <property type="protein sequence ID" value="GAA5509197.1"/>
    <property type="molecule type" value="Genomic_DNA"/>
</dbReference>
<dbReference type="Proteomes" id="UP001416858">
    <property type="component" value="Unassembled WGS sequence"/>
</dbReference>
<organism evidence="1 2">
    <name type="scientific">Novipirellula caenicola</name>
    <dbReference type="NCBI Taxonomy" id="1536901"/>
    <lineage>
        <taxon>Bacteria</taxon>
        <taxon>Pseudomonadati</taxon>
        <taxon>Planctomycetota</taxon>
        <taxon>Planctomycetia</taxon>
        <taxon>Pirellulales</taxon>
        <taxon>Pirellulaceae</taxon>
        <taxon>Novipirellula</taxon>
    </lineage>
</organism>
<sequence>MYYVQETVTSITARLPATYLEVRNSCTET</sequence>
<evidence type="ECO:0000313" key="1">
    <source>
        <dbReference type="EMBL" id="GAA5509197.1"/>
    </source>
</evidence>
<gene>
    <name evidence="1" type="ORF">Rcae01_04695</name>
</gene>
<proteinExistence type="predicted"/>
<protein>
    <submittedName>
        <fullName evidence="1">Uncharacterized protein</fullName>
    </submittedName>
</protein>
<reference evidence="1 2" key="1">
    <citation type="submission" date="2024-02" db="EMBL/GenBank/DDBJ databases">
        <title>Rhodopirellula caenicola NBRC 110016.</title>
        <authorList>
            <person name="Ichikawa N."/>
            <person name="Katano-Makiyama Y."/>
            <person name="Hidaka K."/>
        </authorList>
    </citation>
    <scope>NUCLEOTIDE SEQUENCE [LARGE SCALE GENOMIC DNA]</scope>
    <source>
        <strain evidence="1 2">NBRC 110016</strain>
    </source>
</reference>
<accession>A0ABP9VZ99</accession>
<evidence type="ECO:0000313" key="2">
    <source>
        <dbReference type="Proteomes" id="UP001416858"/>
    </source>
</evidence>
<name>A0ABP9VZ99_9BACT</name>
<keyword evidence="2" id="KW-1185">Reference proteome</keyword>